<name>T1AYK3_9ZZZZ</name>
<evidence type="ECO:0000313" key="1">
    <source>
        <dbReference type="EMBL" id="EQD45729.1"/>
    </source>
</evidence>
<protein>
    <submittedName>
        <fullName evidence="1">DNA-directed DNA polymerase B</fullName>
    </submittedName>
</protein>
<gene>
    <name evidence="1" type="ORF">B2A_09177</name>
</gene>
<dbReference type="GO" id="GO:0003887">
    <property type="term" value="F:DNA-directed DNA polymerase activity"/>
    <property type="evidence" value="ECO:0007669"/>
    <property type="project" value="UniProtKB-KW"/>
</dbReference>
<keyword evidence="1" id="KW-0239">DNA-directed DNA polymerase</keyword>
<comment type="caution">
    <text evidence="1">The sequence shown here is derived from an EMBL/GenBank/DDBJ whole genome shotgun (WGS) entry which is preliminary data.</text>
</comment>
<dbReference type="EMBL" id="AUZZ01006631">
    <property type="protein sequence ID" value="EQD45729.1"/>
    <property type="molecule type" value="Genomic_DNA"/>
</dbReference>
<keyword evidence="1" id="KW-0808">Transferase</keyword>
<feature type="non-terminal residue" evidence="1">
    <location>
        <position position="231"/>
    </location>
</feature>
<sequence length="231" mass="26165">MSAEAEAFPVYLRVLTRPKKARAKHEPNEERPNDNLTLVLDTETTTDYRQDLRFGVARVYAFGNLTRTVVFYEKVSERERETISAWAKERGFDPMPREEFVLSVFLPLALDQRSVVVGFNLPFDLSRLAVDFAPKEKLRRGGAWKEAWSLRLLTKSNPKFAYVPAIRIQHVDARKSFISFSGTKGKRRAFRGAFIDLKTLTAALTGAGHSLKSAGEALGCEFKKTEADYRG</sequence>
<organism evidence="1">
    <name type="scientific">mine drainage metagenome</name>
    <dbReference type="NCBI Taxonomy" id="410659"/>
    <lineage>
        <taxon>unclassified sequences</taxon>
        <taxon>metagenomes</taxon>
        <taxon>ecological metagenomes</taxon>
    </lineage>
</organism>
<dbReference type="AlphaFoldDB" id="T1AYK3"/>
<keyword evidence="1" id="KW-0548">Nucleotidyltransferase</keyword>
<reference evidence="1" key="2">
    <citation type="journal article" date="2014" name="ISME J.">
        <title>Microbial stratification in low pH oxic and suboxic macroscopic growths along an acid mine drainage.</title>
        <authorList>
            <person name="Mendez-Garcia C."/>
            <person name="Mesa V."/>
            <person name="Sprenger R.R."/>
            <person name="Richter M."/>
            <person name="Diez M.S."/>
            <person name="Solano J."/>
            <person name="Bargiela R."/>
            <person name="Golyshina O.V."/>
            <person name="Manteca A."/>
            <person name="Ramos J.L."/>
            <person name="Gallego J.R."/>
            <person name="Llorente I."/>
            <person name="Martins Dos Santos V.A."/>
            <person name="Jensen O.N."/>
            <person name="Pelaez A.I."/>
            <person name="Sanchez J."/>
            <person name="Ferrer M."/>
        </authorList>
    </citation>
    <scope>NUCLEOTIDE SEQUENCE</scope>
</reference>
<accession>T1AYK3</accession>
<reference evidence="1" key="1">
    <citation type="submission" date="2013-08" db="EMBL/GenBank/DDBJ databases">
        <authorList>
            <person name="Mendez C."/>
            <person name="Richter M."/>
            <person name="Ferrer M."/>
            <person name="Sanchez J."/>
        </authorList>
    </citation>
    <scope>NUCLEOTIDE SEQUENCE</scope>
</reference>
<proteinExistence type="predicted"/>